<dbReference type="PRINTS" id="PR00080">
    <property type="entry name" value="SDRFAMILY"/>
</dbReference>
<dbReference type="FunFam" id="3.40.50.720:FF:000084">
    <property type="entry name" value="Short-chain dehydrogenase reductase"/>
    <property type="match status" value="1"/>
</dbReference>
<dbReference type="PANTHER" id="PTHR44196">
    <property type="entry name" value="DEHYDROGENASE/REDUCTASE SDR FAMILY MEMBER 7B"/>
    <property type="match status" value="1"/>
</dbReference>
<dbReference type="PROSITE" id="PS00061">
    <property type="entry name" value="ADH_SHORT"/>
    <property type="match status" value="1"/>
</dbReference>
<dbReference type="InterPro" id="IPR020904">
    <property type="entry name" value="Sc_DH/Rdtase_CS"/>
</dbReference>
<feature type="domain" description="Ketoreductase" evidence="5">
    <location>
        <begin position="37"/>
        <end position="221"/>
    </location>
</feature>
<dbReference type="Gene3D" id="3.40.50.720">
    <property type="entry name" value="NAD(P)-binding Rossmann-like Domain"/>
    <property type="match status" value="1"/>
</dbReference>
<dbReference type="InterPro" id="IPR002347">
    <property type="entry name" value="SDR_fam"/>
</dbReference>
<dbReference type="InterPro" id="IPR057326">
    <property type="entry name" value="KR_dom"/>
</dbReference>
<dbReference type="PRINTS" id="PR00081">
    <property type="entry name" value="GDHRDH"/>
</dbReference>
<feature type="compositionally biased region" description="Basic and acidic residues" evidence="4">
    <location>
        <begin position="304"/>
        <end position="324"/>
    </location>
</feature>
<sequence>MKRSRGQNLLFIGAGLGTALALRQLWKWRNALDLQGQVVLITGSSTGLGLEMAREFARQKARLVICAREEAPLESARRELESMGAEVLATTCDVSKQEQVERMVHEALEHFGQIDIVVNNAGIITVGPLETMELQDFQECMDIMYWGMVYTTLAVLPHLRQRKSGRIVNITSIGGVVRFPHLLPYNCAKAAAVGFSEGLHTELNKEGIKVVTVIPGLMRTGSHVNAFYKGNRSAEYVWFGLGATSPFSAINSTKAAKQIVRATRLGQTEKIITLRAKLATRIHGLFPGLTVDALSLVARGLPSTDERPEAKEKATGKESRTEIGKKLTAMGERAANRNKQYIRT</sequence>
<protein>
    <submittedName>
        <fullName evidence="6">Short-subunit dehydrogenase</fullName>
    </submittedName>
</protein>
<proteinExistence type="inferred from homology"/>
<comment type="caution">
    <text evidence="6">The sequence shown here is derived from an EMBL/GenBank/DDBJ whole genome shotgun (WGS) entry which is preliminary data.</text>
</comment>
<dbReference type="RefSeq" id="WP_170142267.1">
    <property type="nucleotide sequence ID" value="NZ_BIFX01000001.1"/>
</dbReference>
<keyword evidence="7" id="KW-1185">Reference proteome</keyword>
<evidence type="ECO:0000313" key="6">
    <source>
        <dbReference type="EMBL" id="PZW36090.1"/>
    </source>
</evidence>
<dbReference type="InterPro" id="IPR036291">
    <property type="entry name" value="NAD(P)-bd_dom_sf"/>
</dbReference>
<evidence type="ECO:0000256" key="2">
    <source>
        <dbReference type="ARBA" id="ARBA00023002"/>
    </source>
</evidence>
<name>A0A326UGJ7_THEHA</name>
<reference evidence="6 7" key="1">
    <citation type="submission" date="2018-06" db="EMBL/GenBank/DDBJ databases">
        <title>Genomic Encyclopedia of Archaeal and Bacterial Type Strains, Phase II (KMG-II): from individual species to whole genera.</title>
        <authorList>
            <person name="Goeker M."/>
        </authorList>
    </citation>
    <scope>NUCLEOTIDE SEQUENCE [LARGE SCALE GENOMIC DNA]</scope>
    <source>
        <strain evidence="6 7">ATCC BAA-1881</strain>
    </source>
</reference>
<comment type="similarity">
    <text evidence="1 3">Belongs to the short-chain dehydrogenases/reductases (SDR) family.</text>
</comment>
<evidence type="ECO:0000256" key="4">
    <source>
        <dbReference type="SAM" id="MobiDB-lite"/>
    </source>
</evidence>
<feature type="region of interest" description="Disordered" evidence="4">
    <location>
        <begin position="303"/>
        <end position="324"/>
    </location>
</feature>
<dbReference type="GO" id="GO:0016020">
    <property type="term" value="C:membrane"/>
    <property type="evidence" value="ECO:0007669"/>
    <property type="project" value="TreeGrafter"/>
</dbReference>
<accession>A0A326UGJ7</accession>
<dbReference type="Proteomes" id="UP000248806">
    <property type="component" value="Unassembled WGS sequence"/>
</dbReference>
<evidence type="ECO:0000313" key="7">
    <source>
        <dbReference type="Proteomes" id="UP000248806"/>
    </source>
</evidence>
<dbReference type="AlphaFoldDB" id="A0A326UGJ7"/>
<dbReference type="SMART" id="SM00822">
    <property type="entry name" value="PKS_KR"/>
    <property type="match status" value="1"/>
</dbReference>
<dbReference type="PANTHER" id="PTHR44196:SF1">
    <property type="entry name" value="DEHYDROGENASE_REDUCTASE SDR FAMILY MEMBER 7B"/>
    <property type="match status" value="1"/>
</dbReference>
<evidence type="ECO:0000259" key="5">
    <source>
        <dbReference type="SMART" id="SM00822"/>
    </source>
</evidence>
<organism evidence="6 7">
    <name type="scientific">Thermosporothrix hazakensis</name>
    <dbReference type="NCBI Taxonomy" id="644383"/>
    <lineage>
        <taxon>Bacteria</taxon>
        <taxon>Bacillati</taxon>
        <taxon>Chloroflexota</taxon>
        <taxon>Ktedonobacteria</taxon>
        <taxon>Ktedonobacterales</taxon>
        <taxon>Thermosporotrichaceae</taxon>
        <taxon>Thermosporothrix</taxon>
    </lineage>
</organism>
<dbReference type="EMBL" id="QKUF01000001">
    <property type="protein sequence ID" value="PZW36090.1"/>
    <property type="molecule type" value="Genomic_DNA"/>
</dbReference>
<dbReference type="GO" id="GO:0016491">
    <property type="term" value="F:oxidoreductase activity"/>
    <property type="evidence" value="ECO:0007669"/>
    <property type="project" value="UniProtKB-KW"/>
</dbReference>
<dbReference type="SUPFAM" id="SSF51735">
    <property type="entry name" value="NAD(P)-binding Rossmann-fold domains"/>
    <property type="match status" value="1"/>
</dbReference>
<evidence type="ECO:0000256" key="3">
    <source>
        <dbReference type="RuleBase" id="RU000363"/>
    </source>
</evidence>
<keyword evidence="2" id="KW-0560">Oxidoreductase</keyword>
<evidence type="ECO:0000256" key="1">
    <source>
        <dbReference type="ARBA" id="ARBA00006484"/>
    </source>
</evidence>
<dbReference type="Pfam" id="PF00106">
    <property type="entry name" value="adh_short"/>
    <property type="match status" value="1"/>
</dbReference>
<gene>
    <name evidence="6" type="ORF">EI42_00260</name>
</gene>